<keyword evidence="5" id="KW-0378">Hydrolase</keyword>
<keyword evidence="4" id="KW-0479">Metal-binding</keyword>
<dbReference type="AlphaFoldDB" id="A0A6C0RII4"/>
<dbReference type="InterPro" id="IPR011249">
    <property type="entry name" value="Metalloenz_LuxS/M16"/>
</dbReference>
<comment type="similarity">
    <text evidence="2 8">Belongs to the peptidase M16 family.</text>
</comment>
<evidence type="ECO:0000256" key="8">
    <source>
        <dbReference type="RuleBase" id="RU004447"/>
    </source>
</evidence>
<feature type="domain" description="Peptidase M16 N-terminal" evidence="10">
    <location>
        <begin position="50"/>
        <end position="169"/>
    </location>
</feature>
<dbReference type="GO" id="GO:0004222">
    <property type="term" value="F:metalloendopeptidase activity"/>
    <property type="evidence" value="ECO:0007669"/>
    <property type="project" value="InterPro"/>
</dbReference>
<protein>
    <submittedName>
        <fullName evidence="12">Insulinase family protein</fullName>
    </submittedName>
</protein>
<feature type="chain" id="PRO_5025343274" evidence="9">
    <location>
        <begin position="22"/>
        <end position="937"/>
    </location>
</feature>
<feature type="domain" description="Peptidase M16 C-terminal" evidence="11">
    <location>
        <begin position="208"/>
        <end position="389"/>
    </location>
</feature>
<evidence type="ECO:0000256" key="7">
    <source>
        <dbReference type="ARBA" id="ARBA00023049"/>
    </source>
</evidence>
<dbReference type="PANTHER" id="PTHR43690">
    <property type="entry name" value="NARDILYSIN"/>
    <property type="match status" value="1"/>
</dbReference>
<dbReference type="InterPro" id="IPR050626">
    <property type="entry name" value="Peptidase_M16"/>
</dbReference>
<dbReference type="InterPro" id="IPR007863">
    <property type="entry name" value="Peptidase_M16_C"/>
</dbReference>
<evidence type="ECO:0000256" key="2">
    <source>
        <dbReference type="ARBA" id="ARBA00007261"/>
    </source>
</evidence>
<evidence type="ECO:0000256" key="4">
    <source>
        <dbReference type="ARBA" id="ARBA00022723"/>
    </source>
</evidence>
<proteinExistence type="inferred from homology"/>
<keyword evidence="9" id="KW-0732">Signal</keyword>
<evidence type="ECO:0000313" key="13">
    <source>
        <dbReference type="Proteomes" id="UP000474630"/>
    </source>
</evidence>
<dbReference type="Pfam" id="PF05193">
    <property type="entry name" value="Peptidase_M16_C"/>
    <property type="match status" value="2"/>
</dbReference>
<feature type="domain" description="Peptidase M16 C-terminal" evidence="11">
    <location>
        <begin position="687"/>
        <end position="864"/>
    </location>
</feature>
<gene>
    <name evidence="12" type="ORF">G0Q07_15055</name>
</gene>
<accession>A0A6C0RII4</accession>
<dbReference type="InterPro" id="IPR001431">
    <property type="entry name" value="Pept_M16_Zn_BS"/>
</dbReference>
<evidence type="ECO:0000256" key="5">
    <source>
        <dbReference type="ARBA" id="ARBA00022801"/>
    </source>
</evidence>
<dbReference type="Gene3D" id="3.30.830.10">
    <property type="entry name" value="Metalloenzyme, LuxS/M16 peptidase-like"/>
    <property type="match status" value="4"/>
</dbReference>
<dbReference type="SUPFAM" id="SSF63411">
    <property type="entry name" value="LuxS/MPP-like metallohydrolase"/>
    <property type="match status" value="4"/>
</dbReference>
<evidence type="ECO:0000313" key="12">
    <source>
        <dbReference type="EMBL" id="QIA08951.1"/>
    </source>
</evidence>
<keyword evidence="13" id="KW-1185">Reference proteome</keyword>
<dbReference type="GO" id="GO:0006508">
    <property type="term" value="P:proteolysis"/>
    <property type="evidence" value="ECO:0007669"/>
    <property type="project" value="UniProtKB-KW"/>
</dbReference>
<dbReference type="RefSeq" id="WP_163347626.1">
    <property type="nucleotide sequence ID" value="NZ_CP048409.1"/>
</dbReference>
<dbReference type="InterPro" id="IPR011765">
    <property type="entry name" value="Pept_M16_N"/>
</dbReference>
<organism evidence="12 13">
    <name type="scientific">Draconibacterium halophilum</name>
    <dbReference type="NCBI Taxonomy" id="2706887"/>
    <lineage>
        <taxon>Bacteria</taxon>
        <taxon>Pseudomonadati</taxon>
        <taxon>Bacteroidota</taxon>
        <taxon>Bacteroidia</taxon>
        <taxon>Marinilabiliales</taxon>
        <taxon>Prolixibacteraceae</taxon>
        <taxon>Draconibacterium</taxon>
    </lineage>
</organism>
<dbReference type="PANTHER" id="PTHR43690:SF34">
    <property type="entry name" value="ZINC PROTEASE PQQL-LIKE"/>
    <property type="match status" value="1"/>
</dbReference>
<dbReference type="Pfam" id="PF00675">
    <property type="entry name" value="Peptidase_M16"/>
    <property type="match status" value="1"/>
</dbReference>
<feature type="signal peptide" evidence="9">
    <location>
        <begin position="1"/>
        <end position="21"/>
    </location>
</feature>
<evidence type="ECO:0000256" key="3">
    <source>
        <dbReference type="ARBA" id="ARBA00022670"/>
    </source>
</evidence>
<evidence type="ECO:0000256" key="1">
    <source>
        <dbReference type="ARBA" id="ARBA00001947"/>
    </source>
</evidence>
<keyword evidence="3" id="KW-0645">Protease</keyword>
<sequence>MKKFVFTMLAFLVIAPILVSAQDMLKQAVPVDPAIRTGKLENGMTYFIRHNEEPKERVSFYMIQNVGALLENDNQNGLAHFLEHMAFNGTQHYPGKGFLDYLEKNGVAFGRNINAYTSFNETVYNLSDVPATREGLIDSCLLVLNDWSNYLLLSDEEIENERGVISEEWRTRRNAGFRMRNQWFPVVFEGSKWAERDVIGDLNIIKTFEPETLRSFYHDWYRTDLQAIAIVGDIDVDQVEAKVKDLFSKIPAVENPQPRPHFEIPEHDETKFVLATDEEATNSSISIYIKHKGVSRDDKNIGYLRDDYIATLFNQMSRERISELLQKGNPPFISGSVQISGFVRGYDAAFITATANPDKEDEGLKAIYTEAQRIVHHGFTDGELNRAKVNLLTSMESAYKQRDKISNDQYVSGITNYFLEGEPLTDAEFDWQFGQAIMQTITLADVNKLATDMIVDKNRAIVITGPDGGAKHLTEEEALAILDEVENSTIEPYEDTAEAASLIEGELPGADVVSTKQLDELDAVEWKLSNNATVVFKHADYEKDEVSLRAYSPGGNSLLDAEDLQAASMLPQFIGSFGVGEFDAIALRKVLTGKTAAVATSLGRLTEGFNGSSTPKDFEVMMQLLYLQFNNPRFDKEAYEALKTRYVAFLQNMANNPQKIMSDSLTLIATDYNERTKLMSASMFDEINFAQMEEVYNDRFKDAGDFTFFIVGNIEENVAKEMAVKYIGSLKDLPGEEKWIDHKIRIPSGTTEKKIDVPLQTEKGTVNILVRTELAYTPESNIKLDVLQGILRLRYTEEVREKEGGTYGVGVGSSSNQYPYERKTLQINFDTDPEKADHLKSIIFREIDKIVAEGPTQDDLDKVILNMKKERAQAKEHNSYWMNALYNKYYHGFNTDAEENFDAILEGLTTAQIQKFTKAFYSDADVVDVVFLPKKAE</sequence>
<evidence type="ECO:0000256" key="6">
    <source>
        <dbReference type="ARBA" id="ARBA00022833"/>
    </source>
</evidence>
<keyword evidence="6" id="KW-0862">Zinc</keyword>
<dbReference type="KEGG" id="drc:G0Q07_15055"/>
<dbReference type="PROSITE" id="PS00143">
    <property type="entry name" value="INSULINASE"/>
    <property type="match status" value="1"/>
</dbReference>
<evidence type="ECO:0000256" key="9">
    <source>
        <dbReference type="SAM" id="SignalP"/>
    </source>
</evidence>
<dbReference type="Proteomes" id="UP000474630">
    <property type="component" value="Chromosome"/>
</dbReference>
<comment type="cofactor">
    <cofactor evidence="1">
        <name>Zn(2+)</name>
        <dbReference type="ChEBI" id="CHEBI:29105"/>
    </cofactor>
</comment>
<name>A0A6C0RII4_9BACT</name>
<dbReference type="GO" id="GO:0046872">
    <property type="term" value="F:metal ion binding"/>
    <property type="evidence" value="ECO:0007669"/>
    <property type="project" value="UniProtKB-KW"/>
</dbReference>
<evidence type="ECO:0000259" key="10">
    <source>
        <dbReference type="Pfam" id="PF00675"/>
    </source>
</evidence>
<evidence type="ECO:0000259" key="11">
    <source>
        <dbReference type="Pfam" id="PF05193"/>
    </source>
</evidence>
<dbReference type="EMBL" id="CP048409">
    <property type="protein sequence ID" value="QIA08951.1"/>
    <property type="molecule type" value="Genomic_DNA"/>
</dbReference>
<reference evidence="12 13" key="1">
    <citation type="submission" date="2020-02" db="EMBL/GenBank/DDBJ databases">
        <title>Genome sequencing for Draconibacterium sp. strain M1.</title>
        <authorList>
            <person name="Park S.-J."/>
        </authorList>
    </citation>
    <scope>NUCLEOTIDE SEQUENCE [LARGE SCALE GENOMIC DNA]</scope>
    <source>
        <strain evidence="12 13">M1</strain>
    </source>
</reference>
<keyword evidence="7" id="KW-0482">Metalloprotease</keyword>